<name>H5SQW8_ACEAU</name>
<dbReference type="UniPathway" id="UPA00344"/>
<evidence type="ECO:0000256" key="1">
    <source>
        <dbReference type="ARBA" id="ARBA00022741"/>
    </source>
</evidence>
<proteinExistence type="inferred from homology"/>
<dbReference type="Gene3D" id="3.10.20.30">
    <property type="match status" value="1"/>
</dbReference>
<dbReference type="PANTHER" id="PTHR33359">
    <property type="entry name" value="MOLYBDOPTERIN SYNTHASE SULFUR CARRIER SUBUNIT"/>
    <property type="match status" value="1"/>
</dbReference>
<dbReference type="CDD" id="cd00754">
    <property type="entry name" value="Ubl_MoaD"/>
    <property type="match status" value="1"/>
</dbReference>
<dbReference type="AlphaFoldDB" id="H5SQW8"/>
<evidence type="ECO:0000313" key="4">
    <source>
        <dbReference type="EMBL" id="BAL58485.1"/>
    </source>
</evidence>
<reference evidence="4" key="1">
    <citation type="journal article" date="2005" name="Environ. Microbiol.">
        <title>Genetic and functional properties of uncultivated thermophilic crenarchaeotes from a subsurface gold mine as revealed by analysis of genome fragments.</title>
        <authorList>
            <person name="Nunoura T."/>
            <person name="Hirayama H."/>
            <person name="Takami H."/>
            <person name="Oida H."/>
            <person name="Nishi S."/>
            <person name="Shimamura S."/>
            <person name="Suzuki Y."/>
            <person name="Inagaki F."/>
            <person name="Takai K."/>
            <person name="Nealson K.H."/>
            <person name="Horikoshi K."/>
        </authorList>
    </citation>
    <scope>NUCLEOTIDE SEQUENCE</scope>
</reference>
<dbReference type="InterPro" id="IPR012675">
    <property type="entry name" value="Beta-grasp_dom_sf"/>
</dbReference>
<dbReference type="InterPro" id="IPR016155">
    <property type="entry name" value="Mopterin_synth/thiamin_S_b"/>
</dbReference>
<sequence>MRVRVKLFSLLREAVGTGEFFVNFSGETAGELWEELERQHPALAPFRPARAIAVNRHHAREDARLSDGDEVAFFPPVSGG</sequence>
<dbReference type="EMBL" id="AP011801">
    <property type="protein sequence ID" value="BAL58485.1"/>
    <property type="molecule type" value="Genomic_DNA"/>
</dbReference>
<dbReference type="SUPFAM" id="SSF54285">
    <property type="entry name" value="MoaD/ThiS"/>
    <property type="match status" value="1"/>
</dbReference>
<dbReference type="GO" id="GO:1990133">
    <property type="term" value="C:molybdopterin adenylyltransferase complex"/>
    <property type="evidence" value="ECO:0007669"/>
    <property type="project" value="TreeGrafter"/>
</dbReference>
<dbReference type="GO" id="GO:0000166">
    <property type="term" value="F:nucleotide binding"/>
    <property type="evidence" value="ECO:0007669"/>
    <property type="project" value="UniProtKB-KW"/>
</dbReference>
<keyword evidence="1" id="KW-0547">Nucleotide-binding</keyword>
<protein>
    <recommendedName>
        <fullName evidence="3">Molybdopterin synthase sulfur carrier subunit</fullName>
    </recommendedName>
</protein>
<dbReference type="PANTHER" id="PTHR33359:SF1">
    <property type="entry name" value="MOLYBDOPTERIN SYNTHASE SULFUR CARRIER SUBUNIT"/>
    <property type="match status" value="1"/>
</dbReference>
<dbReference type="InterPro" id="IPR003749">
    <property type="entry name" value="ThiS/MoaD-like"/>
</dbReference>
<gene>
    <name evidence="4" type="ORF">HGMM_OP2C035</name>
</gene>
<organism evidence="4">
    <name type="scientific">Acetithermum autotrophicum</name>
    <dbReference type="NCBI Taxonomy" id="1446466"/>
    <lineage>
        <taxon>Bacteria</taxon>
        <taxon>Candidatus Bipolaricaulota</taxon>
        <taxon>Candidatus Acetithermum</taxon>
    </lineage>
</organism>
<comment type="similarity">
    <text evidence="2">Belongs to the MoaD family.</text>
</comment>
<accession>H5SQW8</accession>
<dbReference type="InterPro" id="IPR010038">
    <property type="entry name" value="MoaD_arc-typ"/>
</dbReference>
<dbReference type="InterPro" id="IPR044672">
    <property type="entry name" value="MOCS2A"/>
</dbReference>
<dbReference type="Pfam" id="PF02597">
    <property type="entry name" value="ThiS"/>
    <property type="match status" value="1"/>
</dbReference>
<evidence type="ECO:0000256" key="3">
    <source>
        <dbReference type="ARBA" id="ARBA00024247"/>
    </source>
</evidence>
<dbReference type="GO" id="GO:0006777">
    <property type="term" value="P:Mo-molybdopterin cofactor biosynthetic process"/>
    <property type="evidence" value="ECO:0007669"/>
    <property type="project" value="InterPro"/>
</dbReference>
<dbReference type="NCBIfam" id="TIGR01687">
    <property type="entry name" value="moaD_arch"/>
    <property type="match status" value="1"/>
</dbReference>
<evidence type="ECO:0000256" key="2">
    <source>
        <dbReference type="ARBA" id="ARBA00024200"/>
    </source>
</evidence>
<reference evidence="4" key="2">
    <citation type="journal article" date="2012" name="PLoS ONE">
        <title>A Deeply Branching Thermophilic Bacterium with an Ancient Acetyl-CoA Pathway Dominates a Subsurface Ecosystem.</title>
        <authorList>
            <person name="Takami H."/>
            <person name="Noguchi H."/>
            <person name="Takaki Y."/>
            <person name="Uchiyama I."/>
            <person name="Toyoda A."/>
            <person name="Nishi S."/>
            <person name="Chee G.-J."/>
            <person name="Arai W."/>
            <person name="Nunoura T."/>
            <person name="Itoh T."/>
            <person name="Hattori M."/>
            <person name="Takai K."/>
        </authorList>
    </citation>
    <scope>NUCLEOTIDE SEQUENCE</scope>
</reference>